<dbReference type="RefSeq" id="WP_259526452.1">
    <property type="nucleotide sequence ID" value="NZ_JANLCK010000003.1"/>
</dbReference>
<dbReference type="PANTHER" id="PTHR43163">
    <property type="entry name" value="DIPEPTIDE TRANSPORT SYSTEM PERMEASE PROTEIN DPPB-RELATED"/>
    <property type="match status" value="1"/>
</dbReference>
<keyword evidence="6 7" id="KW-0472">Membrane</keyword>
<keyword evidence="4 7" id="KW-0812">Transmembrane</keyword>
<keyword evidence="10" id="KW-1185">Reference proteome</keyword>
<keyword evidence="3" id="KW-1003">Cell membrane</keyword>
<evidence type="ECO:0000256" key="3">
    <source>
        <dbReference type="ARBA" id="ARBA00022475"/>
    </source>
</evidence>
<feature type="transmembrane region" description="Helical" evidence="7">
    <location>
        <begin position="304"/>
        <end position="330"/>
    </location>
</feature>
<proteinExistence type="inferred from homology"/>
<feature type="transmembrane region" description="Helical" evidence="7">
    <location>
        <begin position="200"/>
        <end position="220"/>
    </location>
</feature>
<evidence type="ECO:0000313" key="9">
    <source>
        <dbReference type="EMBL" id="MCS5725866.1"/>
    </source>
</evidence>
<organism evidence="9 10">
    <name type="scientific">Herbiconiux oxytropis</name>
    <dbReference type="NCBI Taxonomy" id="2970915"/>
    <lineage>
        <taxon>Bacteria</taxon>
        <taxon>Bacillati</taxon>
        <taxon>Actinomycetota</taxon>
        <taxon>Actinomycetes</taxon>
        <taxon>Micrococcales</taxon>
        <taxon>Microbacteriaceae</taxon>
        <taxon>Herbiconiux</taxon>
    </lineage>
</organism>
<name>A0AA41XCT7_9MICO</name>
<comment type="similarity">
    <text evidence="7">Belongs to the binding-protein-dependent transport system permease family.</text>
</comment>
<accession>A0AA41XCT7</accession>
<evidence type="ECO:0000256" key="1">
    <source>
        <dbReference type="ARBA" id="ARBA00004651"/>
    </source>
</evidence>
<dbReference type="PROSITE" id="PS50928">
    <property type="entry name" value="ABC_TM1"/>
    <property type="match status" value="1"/>
</dbReference>
<dbReference type="PANTHER" id="PTHR43163:SF6">
    <property type="entry name" value="DIPEPTIDE TRANSPORT SYSTEM PERMEASE PROTEIN DPPB-RELATED"/>
    <property type="match status" value="1"/>
</dbReference>
<evidence type="ECO:0000256" key="4">
    <source>
        <dbReference type="ARBA" id="ARBA00022692"/>
    </source>
</evidence>
<feature type="domain" description="ABC transmembrane type-1" evidence="8">
    <location>
        <begin position="97"/>
        <end position="323"/>
    </location>
</feature>
<gene>
    <name evidence="9" type="ORF">N1028_08140</name>
</gene>
<evidence type="ECO:0000256" key="2">
    <source>
        <dbReference type="ARBA" id="ARBA00022448"/>
    </source>
</evidence>
<dbReference type="Pfam" id="PF19300">
    <property type="entry name" value="BPD_transp_1_N"/>
    <property type="match status" value="1"/>
</dbReference>
<comment type="caution">
    <text evidence="9">The sequence shown here is derived from an EMBL/GenBank/DDBJ whole genome shotgun (WGS) entry which is preliminary data.</text>
</comment>
<evidence type="ECO:0000256" key="7">
    <source>
        <dbReference type="RuleBase" id="RU363032"/>
    </source>
</evidence>
<dbReference type="Pfam" id="PF00528">
    <property type="entry name" value="BPD_transp_1"/>
    <property type="match status" value="1"/>
</dbReference>
<evidence type="ECO:0000259" key="8">
    <source>
        <dbReference type="PROSITE" id="PS50928"/>
    </source>
</evidence>
<dbReference type="GO" id="GO:0055085">
    <property type="term" value="P:transmembrane transport"/>
    <property type="evidence" value="ECO:0007669"/>
    <property type="project" value="InterPro"/>
</dbReference>
<reference evidence="9" key="1">
    <citation type="submission" date="2022-08" db="EMBL/GenBank/DDBJ databases">
        <authorList>
            <person name="Deng Y."/>
            <person name="Han X.-F."/>
            <person name="Zhang Y.-Q."/>
        </authorList>
    </citation>
    <scope>NUCLEOTIDE SEQUENCE</scope>
    <source>
        <strain evidence="9">CPCC 203407</strain>
    </source>
</reference>
<dbReference type="InterPro" id="IPR035906">
    <property type="entry name" value="MetI-like_sf"/>
</dbReference>
<dbReference type="GO" id="GO:0005886">
    <property type="term" value="C:plasma membrane"/>
    <property type="evidence" value="ECO:0007669"/>
    <property type="project" value="UniProtKB-SubCell"/>
</dbReference>
<feature type="transmembrane region" description="Helical" evidence="7">
    <location>
        <begin position="7"/>
        <end position="29"/>
    </location>
</feature>
<feature type="transmembrane region" description="Helical" evidence="7">
    <location>
        <begin position="265"/>
        <end position="284"/>
    </location>
</feature>
<dbReference type="EMBL" id="JANLCK010000003">
    <property type="protein sequence ID" value="MCS5725866.1"/>
    <property type="molecule type" value="Genomic_DNA"/>
</dbReference>
<evidence type="ECO:0000256" key="5">
    <source>
        <dbReference type="ARBA" id="ARBA00022989"/>
    </source>
</evidence>
<evidence type="ECO:0000313" key="10">
    <source>
        <dbReference type="Proteomes" id="UP001165587"/>
    </source>
</evidence>
<feature type="transmembrane region" description="Helical" evidence="7">
    <location>
        <begin position="103"/>
        <end position="124"/>
    </location>
</feature>
<dbReference type="Gene3D" id="1.10.3720.10">
    <property type="entry name" value="MetI-like"/>
    <property type="match status" value="1"/>
</dbReference>
<dbReference type="InterPro" id="IPR000515">
    <property type="entry name" value="MetI-like"/>
</dbReference>
<keyword evidence="5 7" id="KW-1133">Transmembrane helix</keyword>
<comment type="subcellular location">
    <subcellularLocation>
        <location evidence="1 7">Cell membrane</location>
        <topology evidence="1 7">Multi-pass membrane protein</topology>
    </subcellularLocation>
</comment>
<evidence type="ECO:0000256" key="6">
    <source>
        <dbReference type="ARBA" id="ARBA00023136"/>
    </source>
</evidence>
<dbReference type="Proteomes" id="UP001165587">
    <property type="component" value="Unassembled WGS sequence"/>
</dbReference>
<dbReference type="InterPro" id="IPR045621">
    <property type="entry name" value="BPD_transp_1_N"/>
</dbReference>
<feature type="transmembrane region" description="Helical" evidence="7">
    <location>
        <begin position="136"/>
        <end position="158"/>
    </location>
</feature>
<dbReference type="AlphaFoldDB" id="A0AA41XCT7"/>
<dbReference type="SUPFAM" id="SSF161098">
    <property type="entry name" value="MetI-like"/>
    <property type="match status" value="1"/>
</dbReference>
<protein>
    <submittedName>
        <fullName evidence="9">ABC transporter permease</fullName>
    </submittedName>
</protein>
<keyword evidence="2 7" id="KW-0813">Transport</keyword>
<sequence>MRIARYIAIRIALVVPVLLGVIVLTFLLVRVLPGDPVQAFVGPNTTAEDLEAIRQRLGLDQPLWSQFLDYLGGFFVGDFGTSIQTGVPVSTELAFRLAPTLELVFLGVGLAVVVSIVIGIVSALRVNSPLDHTSRITSLVGTAMPEFWLGLILIVIGYQQLGWFPGPSGRIGRGLSPTPITGAEAVDALLTGNWPALGSALLYLVLPVLTIAVGVTASLLRSVRSAAIDIRAAAPWATARAHGISGRPLVTGYLLRGTVSRIPTLAALVLGNVLGGVVLVEYVFSWQGMGQWLLRGLLYRDYPVVQAGVVIIALVYAIAYLVADVIHAALDPRVRL</sequence>